<name>A0AAV3S6A7_9EURY</name>
<dbReference type="EMBL" id="BAAABL010000042">
    <property type="protein sequence ID" value="GAA0300501.1"/>
    <property type="molecule type" value="Genomic_DNA"/>
</dbReference>
<sequence>MRSTLGSRVFEAAGSHSREFLGGVVGCVGLLHFAAWSTVGDGAGALAALEAGNVALAVDGLGGYASAHPAYVLAVVAGIAVLYSAQR</sequence>
<keyword evidence="1" id="KW-0812">Transmembrane</keyword>
<dbReference type="AlphaFoldDB" id="A0AAV3S6A7"/>
<evidence type="ECO:0000313" key="2">
    <source>
        <dbReference type="EMBL" id="GAA0300501.1"/>
    </source>
</evidence>
<evidence type="ECO:0000313" key="3">
    <source>
        <dbReference type="Proteomes" id="UP001500837"/>
    </source>
</evidence>
<feature type="transmembrane region" description="Helical" evidence="1">
    <location>
        <begin position="20"/>
        <end position="39"/>
    </location>
</feature>
<organism evidence="2 3">
    <name type="scientific">Halarchaeum salinum</name>
    <dbReference type="NCBI Taxonomy" id="489912"/>
    <lineage>
        <taxon>Archaea</taxon>
        <taxon>Methanobacteriati</taxon>
        <taxon>Methanobacteriota</taxon>
        <taxon>Stenosarchaea group</taxon>
        <taxon>Halobacteria</taxon>
        <taxon>Halobacteriales</taxon>
        <taxon>Halobacteriaceae</taxon>
    </lineage>
</organism>
<keyword evidence="1" id="KW-1133">Transmembrane helix</keyword>
<feature type="transmembrane region" description="Helical" evidence="1">
    <location>
        <begin position="68"/>
        <end position="85"/>
    </location>
</feature>
<keyword evidence="1" id="KW-0472">Membrane</keyword>
<evidence type="ECO:0000256" key="1">
    <source>
        <dbReference type="SAM" id="Phobius"/>
    </source>
</evidence>
<protein>
    <submittedName>
        <fullName evidence="2">Uncharacterized protein</fullName>
    </submittedName>
</protein>
<reference evidence="2 3" key="1">
    <citation type="journal article" date="2019" name="Int. J. Syst. Evol. Microbiol.">
        <title>The Global Catalogue of Microorganisms (GCM) 10K type strain sequencing project: providing services to taxonomists for standard genome sequencing and annotation.</title>
        <authorList>
            <consortium name="The Broad Institute Genomics Platform"/>
            <consortium name="The Broad Institute Genome Sequencing Center for Infectious Disease"/>
            <person name="Wu L."/>
            <person name="Ma J."/>
        </authorList>
    </citation>
    <scope>NUCLEOTIDE SEQUENCE [LARGE SCALE GENOMIC DNA]</scope>
    <source>
        <strain evidence="2 3">JCM 16330</strain>
    </source>
</reference>
<dbReference type="RefSeq" id="WP_211311319.1">
    <property type="nucleotide sequence ID" value="NZ_BAAABL010000042.1"/>
</dbReference>
<gene>
    <name evidence="2" type="ORF">GCM10009066_13310</name>
</gene>
<dbReference type="Proteomes" id="UP001500837">
    <property type="component" value="Unassembled WGS sequence"/>
</dbReference>
<accession>A0AAV3S6A7</accession>
<proteinExistence type="predicted"/>
<keyword evidence="3" id="KW-1185">Reference proteome</keyword>
<comment type="caution">
    <text evidence="2">The sequence shown here is derived from an EMBL/GenBank/DDBJ whole genome shotgun (WGS) entry which is preliminary data.</text>
</comment>